<organism evidence="2 3">
    <name type="scientific">Agromyces larvae</name>
    <dbReference type="NCBI Taxonomy" id="2929802"/>
    <lineage>
        <taxon>Bacteria</taxon>
        <taxon>Bacillati</taxon>
        <taxon>Actinomycetota</taxon>
        <taxon>Actinomycetes</taxon>
        <taxon>Micrococcales</taxon>
        <taxon>Microbacteriaceae</taxon>
        <taxon>Agromyces</taxon>
    </lineage>
</organism>
<sequence length="333" mass="36751">MKSREALRVLAEVTESQWGLVTSAQALARGVSHMNLARLADAGDLIRLAHGVYRDAGAPGPEHEELHAAWLATEPKRLAWERLSDRTPSAVVSGESAARLHRIGDLRAMRSELTTATRRQTRHADIRYRTRELPIEDVTVREGLPVTTRERTIADLVEAREDLSNVGNVLRDAVNQSELDTDRLIELLAPLAARNGYRKGNGTALLAELYRIAGIDRDSVIEQIDAVPELSTRVMVKNLERLANLDVSMFRDPANVQLAMTLQPVFEKLIAKSEELRHALESVSPNEDEASALGDGPTLAEIREIANVMESTDWAELASALRLARAAQETEPS</sequence>
<evidence type="ECO:0000313" key="3">
    <source>
        <dbReference type="Proteomes" id="UP000832097"/>
    </source>
</evidence>
<gene>
    <name evidence="2" type="ORF">MTO99_11050</name>
</gene>
<dbReference type="InterPro" id="IPR025159">
    <property type="entry name" value="AbiEi_N"/>
</dbReference>
<keyword evidence="3" id="KW-1185">Reference proteome</keyword>
<dbReference type="RefSeq" id="WP_243553660.1">
    <property type="nucleotide sequence ID" value="NZ_CP094528.1"/>
</dbReference>
<accession>A0ABY4BU34</accession>
<dbReference type="EMBL" id="CP094528">
    <property type="protein sequence ID" value="UOE42728.1"/>
    <property type="molecule type" value="Genomic_DNA"/>
</dbReference>
<proteinExistence type="predicted"/>
<evidence type="ECO:0000313" key="2">
    <source>
        <dbReference type="EMBL" id="UOE42728.1"/>
    </source>
</evidence>
<name>A0ABY4BU34_9MICO</name>
<evidence type="ECO:0000259" key="1">
    <source>
        <dbReference type="Pfam" id="PF13338"/>
    </source>
</evidence>
<dbReference type="Pfam" id="PF13338">
    <property type="entry name" value="AbiEi_4"/>
    <property type="match status" value="1"/>
</dbReference>
<feature type="domain" description="AbiEi antitoxin N-terminal" evidence="1">
    <location>
        <begin position="9"/>
        <end position="54"/>
    </location>
</feature>
<dbReference type="Proteomes" id="UP000832097">
    <property type="component" value="Chromosome"/>
</dbReference>
<reference evidence="2 3" key="1">
    <citation type="submission" date="2022-03" db="EMBL/GenBank/DDBJ databases">
        <title>Mucilaginibacter sp. isolated from the gut of Protaetia brevitarsis seulensis larvae.</title>
        <authorList>
            <person name="Won M."/>
            <person name="Kim S.-J."/>
            <person name="Kwon S.-W."/>
        </authorList>
    </citation>
    <scope>NUCLEOTIDE SEQUENCE [LARGE SCALE GENOMIC DNA]</scope>
    <source>
        <strain evidence="2 3">CFWR-12</strain>
    </source>
</reference>
<protein>
    <submittedName>
        <fullName evidence="2">Type IV toxin-antitoxin system AbiEi family antitoxin domain-containing protein</fullName>
    </submittedName>
</protein>